<feature type="region of interest" description="Disordered" evidence="1">
    <location>
        <begin position="418"/>
        <end position="469"/>
    </location>
</feature>
<dbReference type="SUPFAM" id="SSF69318">
    <property type="entry name" value="Integrin alpha N-terminal domain"/>
    <property type="match status" value="1"/>
</dbReference>
<comment type="caution">
    <text evidence="2">The sequence shown here is derived from an EMBL/GenBank/DDBJ whole genome shotgun (WGS) entry which is preliminary data.</text>
</comment>
<evidence type="ECO:0000313" key="3">
    <source>
        <dbReference type="Proteomes" id="UP001054902"/>
    </source>
</evidence>
<dbReference type="Proteomes" id="UP001054902">
    <property type="component" value="Unassembled WGS sequence"/>
</dbReference>
<dbReference type="InterPro" id="IPR013519">
    <property type="entry name" value="Int_alpha_beta-p"/>
</dbReference>
<accession>A0AAD3H0V1</accession>
<dbReference type="SMART" id="SM00191">
    <property type="entry name" value="Int_alpha"/>
    <property type="match status" value="2"/>
</dbReference>
<dbReference type="AlphaFoldDB" id="A0AAD3H0V1"/>
<evidence type="ECO:0000313" key="2">
    <source>
        <dbReference type="EMBL" id="GFH45739.1"/>
    </source>
</evidence>
<name>A0AAD3H0V1_9STRA</name>
<gene>
    <name evidence="2" type="ORF">CTEN210_02213</name>
</gene>
<proteinExistence type="predicted"/>
<dbReference type="PROSITE" id="PS50231">
    <property type="entry name" value="RICIN_B_LECTIN"/>
    <property type="match status" value="1"/>
</dbReference>
<reference evidence="2 3" key="1">
    <citation type="journal article" date="2021" name="Sci. Rep.">
        <title>The genome of the diatom Chaetoceros tenuissimus carries an ancient integrated fragment of an extant virus.</title>
        <authorList>
            <person name="Hongo Y."/>
            <person name="Kimura K."/>
            <person name="Takaki Y."/>
            <person name="Yoshida Y."/>
            <person name="Baba S."/>
            <person name="Kobayashi G."/>
            <person name="Nagasaki K."/>
            <person name="Hano T."/>
            <person name="Tomaru Y."/>
        </authorList>
    </citation>
    <scope>NUCLEOTIDE SEQUENCE [LARGE SCALE GENOMIC DNA]</scope>
    <source>
        <strain evidence="2 3">NIES-3715</strain>
    </source>
</reference>
<dbReference type="SUPFAM" id="SSF50370">
    <property type="entry name" value="Ricin B-like lectins"/>
    <property type="match status" value="1"/>
</dbReference>
<dbReference type="InterPro" id="IPR035992">
    <property type="entry name" value="Ricin_B-like_lectins"/>
</dbReference>
<dbReference type="InterPro" id="IPR028994">
    <property type="entry name" value="Integrin_alpha_N"/>
</dbReference>
<feature type="compositionally biased region" description="Low complexity" evidence="1">
    <location>
        <begin position="420"/>
        <end position="462"/>
    </location>
</feature>
<evidence type="ECO:0000256" key="1">
    <source>
        <dbReference type="SAM" id="MobiDB-lite"/>
    </source>
</evidence>
<feature type="region of interest" description="Disordered" evidence="1">
    <location>
        <begin position="394"/>
        <end position="413"/>
    </location>
</feature>
<organism evidence="2 3">
    <name type="scientific">Chaetoceros tenuissimus</name>
    <dbReference type="NCBI Taxonomy" id="426638"/>
    <lineage>
        <taxon>Eukaryota</taxon>
        <taxon>Sar</taxon>
        <taxon>Stramenopiles</taxon>
        <taxon>Ochrophyta</taxon>
        <taxon>Bacillariophyta</taxon>
        <taxon>Coscinodiscophyceae</taxon>
        <taxon>Chaetocerotophycidae</taxon>
        <taxon>Chaetocerotales</taxon>
        <taxon>Chaetocerotaceae</taxon>
        <taxon>Chaetoceros</taxon>
    </lineage>
</organism>
<dbReference type="EMBL" id="BLLK01000022">
    <property type="protein sequence ID" value="GFH45739.1"/>
    <property type="molecule type" value="Genomic_DNA"/>
</dbReference>
<sequence length="568" mass="60702">MSSYMRILNQVLITLFNCVHYGNSEENKTVLKCVSLSKSQGMFLASSDNSGVVAISGVLYDSDADTYRSSVLVYRDNNDGTYVTVGSIIEEDASKATAYFRDALADVALNGAGDRLAIAINEDVVLNLGKAGGGGYHMGLKIAEGDALAIGERYYEVINDEGTLKDAGRVLLHSISKDGVNSVVTTLASIQGARDNDHYGSSVAMATYNNNPCVIVGAVGAEQSANSVPIDNGKVQVFCVNDASEVAMRPALYGVDSDGEFGHSVATNSDASVIAVGARFSDQSGKVDNGLVSVYKWSGTSYQQIGLDLFGERGEGNLNQQYYVGDEFGYSISLSDVDVDGNIRIAVRAPKNDPMETADEEYYLGSVYVYENNVNSADANITWQKIGQDIDGTENGERVGRAQNGHSSGGVKVYTDVQNSHEPSSVPSVSSVPSLAPSVSSVPSASKAPSNNPTSSPQPSHSAMPSESPLGTTLKAVKVYSNFVKFDQSRKWCVTANELREGSKIHVRPCSDDKKQYHTWNVLSTGQVKSLSNTDLCMRSFGIPRSFWVIVTNLNLLDFSLNLTGLGT</sequence>
<protein>
    <submittedName>
        <fullName evidence="2">Uncharacterized protein</fullName>
    </submittedName>
</protein>
<dbReference type="Gene3D" id="2.130.10.130">
    <property type="entry name" value="Integrin alpha, N-terminal"/>
    <property type="match status" value="2"/>
</dbReference>
<keyword evidence="3" id="KW-1185">Reference proteome</keyword>